<accession>A0A060ICT7</accession>
<keyword evidence="1" id="KW-0812">Transmembrane</keyword>
<dbReference type="Proteomes" id="UP000027180">
    <property type="component" value="Plasmid pRetIE4771b"/>
</dbReference>
<sequence length="50" mass="5745">MSRKQKRLPLFNSMTCNAAVMLVLFDFTLNMIAGHGAGFFRRVWSVNYCT</sequence>
<dbReference type="HOGENOM" id="CLU_3121884_0_0_5"/>
<organism evidence="2 3">
    <name type="scientific">Rhizobium etli bv. mimosae str. IE4771</name>
    <dbReference type="NCBI Taxonomy" id="1432050"/>
    <lineage>
        <taxon>Bacteria</taxon>
        <taxon>Pseudomonadati</taxon>
        <taxon>Pseudomonadota</taxon>
        <taxon>Alphaproteobacteria</taxon>
        <taxon>Hyphomicrobiales</taxon>
        <taxon>Rhizobiaceae</taxon>
        <taxon>Rhizobium/Agrobacterium group</taxon>
        <taxon>Rhizobium</taxon>
    </lineage>
</organism>
<evidence type="ECO:0000256" key="1">
    <source>
        <dbReference type="SAM" id="Phobius"/>
    </source>
</evidence>
<gene>
    <name evidence="2" type="ORF">IE4771_PB00149</name>
</gene>
<proteinExistence type="predicted"/>
<reference evidence="2 3" key="1">
    <citation type="submission" date="2013-12" db="EMBL/GenBank/DDBJ databases">
        <title>Complete genome sequence of Rhizobium etli bv. mimosae IE4771.</title>
        <authorList>
            <person name="Bustos P."/>
            <person name="Santamaria R.I."/>
            <person name="Lozano L."/>
            <person name="Ormeno-Orrillo E."/>
            <person name="Rogel M.A."/>
            <person name="Romero D."/>
            <person name="Cevallos M.A."/>
            <person name="Martinez-Romero E."/>
            <person name="Gonzalez V."/>
        </authorList>
    </citation>
    <scope>NUCLEOTIDE SEQUENCE [LARGE SCALE GENOMIC DNA]</scope>
    <source>
        <strain evidence="2 3">IE4771</strain>
        <plasmid evidence="3">Plasmid pRetIE4771b</plasmid>
    </source>
</reference>
<name>A0A060ICT7_RHIET</name>
<dbReference type="KEGG" id="rei:IE4771_PB00149"/>
<evidence type="ECO:0000313" key="2">
    <source>
        <dbReference type="EMBL" id="AIC29880.1"/>
    </source>
</evidence>
<evidence type="ECO:0000313" key="3">
    <source>
        <dbReference type="Proteomes" id="UP000027180"/>
    </source>
</evidence>
<protein>
    <submittedName>
        <fullName evidence="2">Uncharacterized protein</fullName>
    </submittedName>
</protein>
<geneLocation type="plasmid" evidence="2 3">
    <name>pRetIE4771b</name>
</geneLocation>
<keyword evidence="2" id="KW-0614">Plasmid</keyword>
<dbReference type="AlphaFoldDB" id="A0A060ICT7"/>
<keyword evidence="1" id="KW-0472">Membrane</keyword>
<dbReference type="EMBL" id="CP006988">
    <property type="protein sequence ID" value="AIC29880.1"/>
    <property type="molecule type" value="Genomic_DNA"/>
</dbReference>
<keyword evidence="1" id="KW-1133">Transmembrane helix</keyword>
<feature type="transmembrane region" description="Helical" evidence="1">
    <location>
        <begin position="20"/>
        <end position="40"/>
    </location>
</feature>